<reference evidence="3 4" key="1">
    <citation type="submission" date="2020-08" db="EMBL/GenBank/DDBJ databases">
        <title>Genomic Encyclopedia of Archaeal and Bacterial Type Strains, Phase II (KMG-II): from individual species to whole genera.</title>
        <authorList>
            <person name="Goeker M."/>
        </authorList>
    </citation>
    <scope>NUCLEOTIDE SEQUENCE [LARGE SCALE GENOMIC DNA]</scope>
    <source>
        <strain evidence="3 4">DSM 23288</strain>
    </source>
</reference>
<keyword evidence="2" id="KW-1133">Transmembrane helix</keyword>
<feature type="transmembrane region" description="Helical" evidence="2">
    <location>
        <begin position="251"/>
        <end position="271"/>
    </location>
</feature>
<dbReference type="EMBL" id="JACHNU010000010">
    <property type="protein sequence ID" value="MBB4664990.1"/>
    <property type="molecule type" value="Genomic_DNA"/>
</dbReference>
<gene>
    <name evidence="3" type="ORF">BDZ31_004609</name>
</gene>
<feature type="transmembrane region" description="Helical" evidence="2">
    <location>
        <begin position="171"/>
        <end position="201"/>
    </location>
</feature>
<feature type="transmembrane region" description="Helical" evidence="2">
    <location>
        <begin position="100"/>
        <end position="121"/>
    </location>
</feature>
<feature type="transmembrane region" description="Helical" evidence="2">
    <location>
        <begin position="128"/>
        <end position="151"/>
    </location>
</feature>
<proteinExistence type="predicted"/>
<dbReference type="Proteomes" id="UP000585272">
    <property type="component" value="Unassembled WGS sequence"/>
</dbReference>
<feature type="transmembrane region" description="Helical" evidence="2">
    <location>
        <begin position="278"/>
        <end position="295"/>
    </location>
</feature>
<organism evidence="3 4">
    <name type="scientific">Conexibacter arvalis</name>
    <dbReference type="NCBI Taxonomy" id="912552"/>
    <lineage>
        <taxon>Bacteria</taxon>
        <taxon>Bacillati</taxon>
        <taxon>Actinomycetota</taxon>
        <taxon>Thermoleophilia</taxon>
        <taxon>Solirubrobacterales</taxon>
        <taxon>Conexibacteraceae</taxon>
        <taxon>Conexibacter</taxon>
    </lineage>
</organism>
<evidence type="ECO:0000313" key="3">
    <source>
        <dbReference type="EMBL" id="MBB4664990.1"/>
    </source>
</evidence>
<feature type="compositionally biased region" description="Low complexity" evidence="1">
    <location>
        <begin position="15"/>
        <end position="25"/>
    </location>
</feature>
<keyword evidence="2" id="KW-0472">Membrane</keyword>
<keyword evidence="2" id="KW-0812">Transmembrane</keyword>
<feature type="transmembrane region" description="Helical" evidence="2">
    <location>
        <begin position="222"/>
        <end position="245"/>
    </location>
</feature>
<accession>A0A840IMA1</accession>
<protein>
    <recommendedName>
        <fullName evidence="5">4-amino-4-deoxy-L-arabinose transferase</fullName>
    </recommendedName>
</protein>
<comment type="caution">
    <text evidence="3">The sequence shown here is derived from an EMBL/GenBank/DDBJ whole genome shotgun (WGS) entry which is preliminary data.</text>
</comment>
<dbReference type="AlphaFoldDB" id="A0A840IMA1"/>
<evidence type="ECO:0000256" key="2">
    <source>
        <dbReference type="SAM" id="Phobius"/>
    </source>
</evidence>
<dbReference type="RefSeq" id="WP_183345518.1">
    <property type="nucleotide sequence ID" value="NZ_JACHNU010000010.1"/>
</dbReference>
<evidence type="ECO:0008006" key="5">
    <source>
        <dbReference type="Google" id="ProtNLM"/>
    </source>
</evidence>
<sequence>MASLSSPPEAGATVAPGPSRPAADGAARPARATLAAPIALAAALAAVYLIWAPPSIDLAAGEYRSWLFGREGLSLWDLQWYAGHHMPGYSVLFPPLGSLLGPRLLGALCAVAAAALFALLARRRFGDAALLGALWFAAGTATILLSGRLTFGLGLVPALGALLALAHGRRAGAAVLAVASALASPVAAVFLAMATTAWALAEPWPRGRDARRPWWRELGTERRLTGLAIAAAAVVPVGLLSFAFPEGGREPFVLSAYWPVPATVAAALLLWPREQRTLRIGAVLYLLGCTAAFVLDTPVGGNAARLGALVAGPLFALLLWRRRPLALALVALPLLYWQWTAAIHDVTVTHGDRSVERSFYAPLLAQLEARDPGGISGRVEIPFTKLHWEARWVAPRHALARGWLRQYDHKANALFYEGELTPERYEAWLRRNAVRWVALPDTTLDYSARREAELVEGGLPFLREVWRDADWRLFEVRDAAPLAEGAGARVTRLGHDAVTLSVERPGTVRLRMHWTPYWRVAEGDACVAPAPAPDGEDQTELRVRRGGEIRLVTSFSLGRVGASSPRCSG</sequence>
<name>A0A840IMA1_9ACTN</name>
<evidence type="ECO:0000256" key="1">
    <source>
        <dbReference type="SAM" id="MobiDB-lite"/>
    </source>
</evidence>
<evidence type="ECO:0000313" key="4">
    <source>
        <dbReference type="Proteomes" id="UP000585272"/>
    </source>
</evidence>
<feature type="transmembrane region" description="Helical" evidence="2">
    <location>
        <begin position="32"/>
        <end position="51"/>
    </location>
</feature>
<feature type="region of interest" description="Disordered" evidence="1">
    <location>
        <begin position="1"/>
        <end position="25"/>
    </location>
</feature>
<keyword evidence="4" id="KW-1185">Reference proteome</keyword>